<gene>
    <name evidence="2" type="primary">addB</name>
    <name evidence="2" type="ORF">AB0T83_19540</name>
</gene>
<dbReference type="InterPro" id="IPR027417">
    <property type="entry name" value="P-loop_NTPase"/>
</dbReference>
<sequence>MTRPVAPGLYRVAPGVDFPAALVAGLRARFADAPPQALARVTLYVNTRRMERRVTALFTEGPPCLLPRIRLVAELGQAASTDLPPAIPPLRRRLELRQLVARLLEIEPDLAPDSAAFDLATSLTALLAEMQSEGVPLSAIEGLDVTDQSGHWARSQKFIALAGQFLTPDAGGGIDKEARQRLIVDGLIRDWQRTPPSDPVIIAGSTGSRGTTARLMRAVVDLPQGSVVLPGVDPHMPPALWRSLTDPLAQQDHPQYRFAALAEAFGHDPATIPDWADCPAPCEARNRLVSLALRPAPVTDGWRRDGPDLGDLLGATEGLTLIEAPDPRGEANALALCLRKAVEDGRIAALITPDRMLTRRVTAALARWGIEPDDSAGAPLRQTAPGRLIRHVTALAGQKLTAEALLVLLKHPLVHDAADRGQHLLWTRELELHLRRRGYAFPDAEILTAWANTYGARRAREAEDVALWVGWICDTCLGHDSRGTMSLASHTAWLETLVTRLSLGPGAPADVPAPVWDENAGEEARRVLTELAQEADAGGAMDAGEFHFLVNALLGGEVRSATRPDPRVMIWGTLEARVQGADLVVLAGLNDGNWPELPDPDPWLNRRMRAQAGLLLPERRIGLSAHDFQQAIAAPEAILSRARRDGEAETVPSRWLNRLTNLMAGLPDQHGAEALSAMRARGAVWVAMAAALDRPAAQVPAAPRPAPRPPLDHRPRELPVTLVETLIRDPYTVYARRILGLRRLDPLRATADMRDRGIVLHKLMEEVVPQLKSLPPATRRDTMMTAADRALAELPWPTARRLWRGRLSRIADRFLNAEAARQADADPIPGECKGRLELPEARFTLTAQADRIDRAADGTLRIYDYKTGKPPNEKVQKAFAKQLLLEVAIAETAGFEDLPPTPVSRAAYLGLNANLDEEDAPLDDLPIARVLDELAQLIAAYDDPTQGYTAQPAPKTITYESDYAHLSRRGEWEFSDTPEPEDVGW</sequence>
<keyword evidence="3" id="KW-1185">Reference proteome</keyword>
<organism evidence="2 3">
    <name type="scientific">Meridianimarinicoccus marinus</name>
    <dbReference type="NCBI Taxonomy" id="3231483"/>
    <lineage>
        <taxon>Bacteria</taxon>
        <taxon>Pseudomonadati</taxon>
        <taxon>Pseudomonadota</taxon>
        <taxon>Alphaproteobacteria</taxon>
        <taxon>Rhodobacterales</taxon>
        <taxon>Paracoccaceae</taxon>
        <taxon>Meridianimarinicoccus</taxon>
    </lineage>
</organism>
<dbReference type="RefSeq" id="WP_366194897.1">
    <property type="nucleotide sequence ID" value="NZ_JBFBVU010000054.1"/>
</dbReference>
<dbReference type="EMBL" id="JBFBVU010000054">
    <property type="protein sequence ID" value="MEV8468943.1"/>
    <property type="molecule type" value="Genomic_DNA"/>
</dbReference>
<reference evidence="2 3" key="1">
    <citation type="submission" date="2024-07" db="EMBL/GenBank/DDBJ databases">
        <authorList>
            <person name="Kang M."/>
        </authorList>
    </citation>
    <scope>NUCLEOTIDE SEQUENCE [LARGE SCALE GENOMIC DNA]</scope>
    <source>
        <strain evidence="2 3">DFM31</strain>
    </source>
</reference>
<dbReference type="Gene3D" id="3.90.320.10">
    <property type="match status" value="1"/>
</dbReference>
<proteinExistence type="predicted"/>
<evidence type="ECO:0000313" key="2">
    <source>
        <dbReference type="EMBL" id="MEV8468943.1"/>
    </source>
</evidence>
<evidence type="ECO:0000259" key="1">
    <source>
        <dbReference type="Pfam" id="PF12705"/>
    </source>
</evidence>
<name>A0ABV3LEX4_9RHOB</name>
<dbReference type="Pfam" id="PF12705">
    <property type="entry name" value="PDDEXK_1"/>
    <property type="match status" value="1"/>
</dbReference>
<dbReference type="Proteomes" id="UP001553161">
    <property type="component" value="Unassembled WGS sequence"/>
</dbReference>
<dbReference type="NCBIfam" id="TIGR02786">
    <property type="entry name" value="addB_alphas"/>
    <property type="match status" value="1"/>
</dbReference>
<evidence type="ECO:0000313" key="3">
    <source>
        <dbReference type="Proteomes" id="UP001553161"/>
    </source>
</evidence>
<dbReference type="SUPFAM" id="SSF52540">
    <property type="entry name" value="P-loop containing nucleoside triphosphate hydrolases"/>
    <property type="match status" value="1"/>
</dbReference>
<dbReference type="InterPro" id="IPR011604">
    <property type="entry name" value="PDDEXK-like_dom_sf"/>
</dbReference>
<accession>A0ABV3LEX4</accession>
<comment type="caution">
    <text evidence="2">The sequence shown here is derived from an EMBL/GenBank/DDBJ whole genome shotgun (WGS) entry which is preliminary data.</text>
</comment>
<dbReference type="InterPro" id="IPR038726">
    <property type="entry name" value="PDDEXK_AddAB-type"/>
</dbReference>
<protein>
    <submittedName>
        <fullName evidence="2">Double-strand break repair protein AddB</fullName>
    </submittedName>
</protein>
<dbReference type="InterPro" id="IPR014153">
    <property type="entry name" value="Ds_break_AddB"/>
</dbReference>
<feature type="domain" description="PD-(D/E)XK endonuclease-like" evidence="1">
    <location>
        <begin position="721"/>
        <end position="944"/>
    </location>
</feature>